<keyword evidence="3" id="KW-0853">WD repeat</keyword>
<sequence>MSIRSNSISNLRIENANSLHHDDYGSIPSTSTDLQNTVIDENANIEVQFLCYFHLLDSGYKDVAENLKNEIIEKQLLPKYRLFNGQEVFYTFEEAVKKYRRFGTSVFSLAEQVRNLRCETKREIGTSSKLKIFSNSMSHKNNFIKSQCLSRFYTLITTKPITSIQIDRFLERNSKITPLISVPYLSLKHEKSLISLEMYSKMVQQYRILLHSNAIYTLKFDKTNQFIITGSDDTSFKIFDTRTGLIRHTLRGHTDPIIEVSISHDNQLMCSTSVRGFTIFWNASTGEYITSMNPHTADISSIKFLPFVDGDYQFLVSAGKDGLVLFYRWNKKTLEVNMDPIIFNEKKSAKSPILGMIHSPGGSFVLAGGSRAIFVYFVESISNVKKIFEYQLNNVKADTLDWAPFDIMFSTGADDGTLRIFKCIGENNFSELCIKLPQSVLTNQSKQKNINKPLKAKFTPKGDKIIISSSDNILRQYCVYTGNLLTEFIGHSVGVFTLVINPINERIFVSGGDDGKLIIWDMATGDALFKVENSPDDLAVFGNGSIHELLFSEDGQNIYFSDHLGRLSCYCIQKLEQYSHVPEQQFFQHEFHESQLDNYLMFDSETGVRYDRAPPTRLCNQEEIPYGEDIQRMVAGFSQMKDVSQLAEGVSLWQTRELLPQLKDYEKVAWEKNIQMESYKERKRYEVLCRTGPSRQVQELPTTSNCQSQVYTLRQGAISPPPRQLTEAENILLNLVSDDSSDESYTADDDNDNPIQVIENSEQDDEANDSEFVPNSERMREGRRNRHPLQNGLLSRGTRSRPRVAESSEDQDNLVLQNNRQRRLTRASARNLVTNEEPEQQLPPVRRGRRRRVQNISSDEESVGVTEARHELEELSDTNNVVENDEVGSVGSSDESFLSDEEESFRSSVELDELNLENNEEQNTRSNRNSRGRAVHFSDDENDNSNNDMNEDMEDDGEPPYQNDTIPKNIKYPLNVYPASASIVKARRSPYTPQLGDHVVYFKQGHQEYVNSVRAKNLFRLTKKYLVRPEFGPEVVCYVIDVEYVVKPHQLTKLTLLPTNELMCSYTEPFEIYYHDEDGIADFIILYDHYKKAIKENFKKNMEVEAIIDKDYWVGKIVEIKPCDDAYPSSSWNKILVKFPNEQSIDGEEQQFFSPWEIMPKKQSRVSNDKATESELDELAKVEENTNDWGNFTRMEVLSRAKTVIDALISHHEAEIFIDKVDLNTFDDYLLYVGQPIDLQIIKERLENNYYRRLISLEDDVRRLVYNCINYNFEYSDITDKSKAIAETIISYIHNQNSDTDISIEFENNINNAKELNSWKKPSMNDIANKYESFIMANGEQNVSTSSVNGNNKREWWITEFLNTFNNQSGKIVEEIKRLSVESNESVYEIKEIVGKIDDMVRNCEIGLINSPIEIKNELNDIHEKMSQISVDRRGGLHSRITSFKNVSIKIINGIISRYHASTDFQEAEESNHAFEENNSRRRARRKAAPISFASFNIASQSTRANRPSRAAKGNVISYNENIIETMAYSSHEFDDNEMVSSNQPTTSSRKRKKTKDNNVESSSSDDIGNSEDVDNSDYEVSRPVKKRTRRNNEEVETCFDISARPSSAMSSSSSRSMTSTNSLTSSSNVRNLRSRARREVCGTGSSSISTRRVNRR</sequence>
<dbReference type="SMART" id="SM00320">
    <property type="entry name" value="WD40"/>
    <property type="match status" value="6"/>
</dbReference>
<feature type="compositionally biased region" description="Acidic residues" evidence="4">
    <location>
        <begin position="910"/>
        <end position="920"/>
    </location>
</feature>
<evidence type="ECO:0000313" key="7">
    <source>
        <dbReference type="WBParaSite" id="SVE_0480200.1"/>
    </source>
</evidence>
<feature type="repeat" description="WD" evidence="3">
    <location>
        <begin position="488"/>
        <end position="530"/>
    </location>
</feature>
<evidence type="ECO:0000313" key="6">
    <source>
        <dbReference type="Proteomes" id="UP000035680"/>
    </source>
</evidence>
<feature type="repeat" description="WD" evidence="3">
    <location>
        <begin position="250"/>
        <end position="291"/>
    </location>
</feature>
<dbReference type="InterPro" id="IPR036322">
    <property type="entry name" value="WD40_repeat_dom_sf"/>
</dbReference>
<dbReference type="InterPro" id="IPR036427">
    <property type="entry name" value="Bromodomain-like_sf"/>
</dbReference>
<dbReference type="STRING" id="75913.A0A0K0F7K5"/>
<feature type="domain" description="Bromo" evidence="5">
    <location>
        <begin position="1209"/>
        <end position="1279"/>
    </location>
</feature>
<dbReference type="PROSITE" id="PS50082">
    <property type="entry name" value="WD_REPEATS_2"/>
    <property type="match status" value="3"/>
</dbReference>
<keyword evidence="1 2" id="KW-0103">Bromodomain</keyword>
<feature type="compositionally biased region" description="Low complexity" evidence="4">
    <location>
        <begin position="1603"/>
        <end position="1632"/>
    </location>
</feature>
<evidence type="ECO:0000259" key="5">
    <source>
        <dbReference type="PROSITE" id="PS50014"/>
    </source>
</evidence>
<dbReference type="SMART" id="SM00297">
    <property type="entry name" value="BROMO"/>
    <property type="match status" value="1"/>
</dbReference>
<dbReference type="Pfam" id="PF25313">
    <property type="entry name" value="BRWD_AD"/>
    <property type="match status" value="1"/>
</dbReference>
<dbReference type="InterPro" id="IPR001680">
    <property type="entry name" value="WD40_rpt"/>
</dbReference>
<dbReference type="PANTHER" id="PTHR16266">
    <property type="entry name" value="WD REPEAT DOMAIN 9"/>
    <property type="match status" value="1"/>
</dbReference>
<dbReference type="InterPro" id="IPR001487">
    <property type="entry name" value="Bromodomain"/>
</dbReference>
<dbReference type="GO" id="GO:0005634">
    <property type="term" value="C:nucleus"/>
    <property type="evidence" value="ECO:0007669"/>
    <property type="project" value="TreeGrafter"/>
</dbReference>
<dbReference type="Gene3D" id="1.20.920.10">
    <property type="entry name" value="Bromodomain-like"/>
    <property type="match status" value="1"/>
</dbReference>
<dbReference type="Pfam" id="PF00439">
    <property type="entry name" value="Bromodomain"/>
    <property type="match status" value="1"/>
</dbReference>
<feature type="compositionally biased region" description="Polar residues" evidence="4">
    <location>
        <begin position="1644"/>
        <end position="1657"/>
    </location>
</feature>
<feature type="compositionally biased region" description="Acidic residues" evidence="4">
    <location>
        <begin position="949"/>
        <end position="958"/>
    </location>
</feature>
<reference evidence="6" key="1">
    <citation type="submission" date="2014-07" db="EMBL/GenBank/DDBJ databases">
        <authorList>
            <person name="Martin A.A"/>
            <person name="De Silva N."/>
        </authorList>
    </citation>
    <scope>NUCLEOTIDE SEQUENCE</scope>
</reference>
<evidence type="ECO:0000256" key="3">
    <source>
        <dbReference type="PROSITE-ProRule" id="PRU00221"/>
    </source>
</evidence>
<protein>
    <submittedName>
        <fullName evidence="7">BRWD3 (inferred by orthology to a D. melanogaster protein)</fullName>
    </submittedName>
</protein>
<dbReference type="GO" id="GO:0008360">
    <property type="term" value="P:regulation of cell shape"/>
    <property type="evidence" value="ECO:0007669"/>
    <property type="project" value="TreeGrafter"/>
</dbReference>
<reference evidence="7" key="2">
    <citation type="submission" date="2015-08" db="UniProtKB">
        <authorList>
            <consortium name="WormBaseParasite"/>
        </authorList>
    </citation>
    <scope>IDENTIFICATION</scope>
</reference>
<dbReference type="Pfam" id="PF00400">
    <property type="entry name" value="WD40"/>
    <property type="match status" value="3"/>
</dbReference>
<dbReference type="PROSITE" id="PS50294">
    <property type="entry name" value="WD_REPEATS_REGION"/>
    <property type="match status" value="2"/>
</dbReference>
<organism evidence="6 7">
    <name type="scientific">Strongyloides venezuelensis</name>
    <name type="common">Threadworm</name>
    <dbReference type="NCBI Taxonomy" id="75913"/>
    <lineage>
        <taxon>Eukaryota</taxon>
        <taxon>Metazoa</taxon>
        <taxon>Ecdysozoa</taxon>
        <taxon>Nematoda</taxon>
        <taxon>Chromadorea</taxon>
        <taxon>Rhabditida</taxon>
        <taxon>Tylenchina</taxon>
        <taxon>Panagrolaimomorpha</taxon>
        <taxon>Strongyloidoidea</taxon>
        <taxon>Strongyloididae</taxon>
        <taxon>Strongyloides</taxon>
    </lineage>
</organism>
<dbReference type="PROSITE" id="PS00633">
    <property type="entry name" value="BROMODOMAIN_1"/>
    <property type="match status" value="1"/>
</dbReference>
<dbReference type="GO" id="GO:0006357">
    <property type="term" value="P:regulation of transcription by RNA polymerase II"/>
    <property type="evidence" value="ECO:0007669"/>
    <property type="project" value="TreeGrafter"/>
</dbReference>
<dbReference type="PANTHER" id="PTHR16266:SF17">
    <property type="entry name" value="BRWD3"/>
    <property type="match status" value="1"/>
</dbReference>
<feature type="compositionally biased region" description="Acidic residues" evidence="4">
    <location>
        <begin position="740"/>
        <end position="752"/>
    </location>
</feature>
<evidence type="ECO:0000256" key="2">
    <source>
        <dbReference type="PROSITE-ProRule" id="PRU00035"/>
    </source>
</evidence>
<dbReference type="GO" id="GO:0007010">
    <property type="term" value="P:cytoskeleton organization"/>
    <property type="evidence" value="ECO:0007669"/>
    <property type="project" value="TreeGrafter"/>
</dbReference>
<dbReference type="PROSITE" id="PS50014">
    <property type="entry name" value="BROMODOMAIN_2"/>
    <property type="match status" value="1"/>
</dbReference>
<accession>A0A0K0F7K5</accession>
<dbReference type="InterPro" id="IPR015943">
    <property type="entry name" value="WD40/YVTN_repeat-like_dom_sf"/>
</dbReference>
<keyword evidence="6" id="KW-1185">Reference proteome</keyword>
<dbReference type="Proteomes" id="UP000035680">
    <property type="component" value="Unassembled WGS sequence"/>
</dbReference>
<dbReference type="InterPro" id="IPR052060">
    <property type="entry name" value="Bromo_WD_repeat"/>
</dbReference>
<dbReference type="SUPFAM" id="SSF47370">
    <property type="entry name" value="Bromodomain"/>
    <property type="match status" value="1"/>
</dbReference>
<dbReference type="InterPro" id="IPR057451">
    <property type="entry name" value="BRWD/PHIP_AD"/>
</dbReference>
<evidence type="ECO:0000256" key="4">
    <source>
        <dbReference type="SAM" id="MobiDB-lite"/>
    </source>
</evidence>
<name>A0A0K0F7K5_STRVS</name>
<evidence type="ECO:0000256" key="1">
    <source>
        <dbReference type="ARBA" id="ARBA00023117"/>
    </source>
</evidence>
<feature type="repeat" description="WD" evidence="3">
    <location>
        <begin position="208"/>
        <end position="249"/>
    </location>
</feature>
<dbReference type="WBParaSite" id="SVE_0480200.1">
    <property type="protein sequence ID" value="SVE_0480200.1"/>
    <property type="gene ID" value="SVE_0480200"/>
</dbReference>
<feature type="compositionally biased region" description="Acidic residues" evidence="4">
    <location>
        <begin position="1569"/>
        <end position="1578"/>
    </location>
</feature>
<proteinExistence type="predicted"/>
<dbReference type="InterPro" id="IPR018359">
    <property type="entry name" value="Bromodomain_CS"/>
</dbReference>
<feature type="region of interest" description="Disordered" evidence="4">
    <location>
        <begin position="740"/>
        <end position="961"/>
    </location>
</feature>
<feature type="region of interest" description="Disordered" evidence="4">
    <location>
        <begin position="1534"/>
        <end position="1657"/>
    </location>
</feature>
<dbReference type="PRINTS" id="PR00503">
    <property type="entry name" value="BROMODOMAIN"/>
</dbReference>
<dbReference type="SUPFAM" id="SSF50978">
    <property type="entry name" value="WD40 repeat-like"/>
    <property type="match status" value="1"/>
</dbReference>
<dbReference type="Gene3D" id="2.130.10.10">
    <property type="entry name" value="YVTN repeat-like/Quinoprotein amine dehydrogenase"/>
    <property type="match status" value="2"/>
</dbReference>